<gene>
    <name evidence="2" type="ORF">Salmuc_05023</name>
</gene>
<reference evidence="3" key="1">
    <citation type="journal article" date="2014" name="Stand. Genomic Sci.">
        <title>Genome sequence of the exopolysaccharide-producing Salipiger mucosus type strain (DSM 16094(T)), a moderately halophilic member of the Roseobacter clade.</title>
        <authorList>
            <person name="Riedel T."/>
            <person name="Spring S."/>
            <person name="Fiebig A."/>
            <person name="Petersen J."/>
            <person name="Kyrpides N.C."/>
            <person name="Goker M."/>
            <person name="Klenk H.P."/>
        </authorList>
    </citation>
    <scope>NUCLEOTIDE SEQUENCE [LARGE SCALE GENOMIC DNA]</scope>
    <source>
        <strain evidence="3">DSM 16094</strain>
    </source>
</reference>
<dbReference type="Proteomes" id="UP000015347">
    <property type="component" value="Unassembled WGS sequence"/>
</dbReference>
<sequence length="469" mass="49668">MAAQRPEALEGTLRQALAWIRRSQDHWGTGGIPASYSARSRRYAAPYPETTGYSIPTLLDAAEALNAPEARDMATTAAAWLATRQLPDGAIRCNIEPPRTAPIGTSKIVIFDCGAILQGFTAMARREDRFTSAAHRLGRFLADAQAQDGTWRRHLAFDHFGSHNALVAYAMIDAGQALEDRRIEAAGHRCLDTLRARLRPDGYIEGCEFPGVRPGIAFLHPFVYTIEGYLKAAEIDPSRGYLEAVLPALDALHEGIARSGTVPGAFVRKDMTTGFGFTAMTAVAQLADAGFKADRLLGPSPTRGGAAGCPRPFRSTVPTCPSASTTGARSTSWTPASRKCGSACRRATAPAACTLRSRARRPAPPAGPASAVPATPGRIVPHIVPRGPTGAPPRPGRALPQRPSAPRPDPRKHHEESHAHCRHAAGIHQDGADLPGALGTAAGLQGDGLRHGPASPHARPGVADLRDHA</sequence>
<evidence type="ECO:0000256" key="1">
    <source>
        <dbReference type="SAM" id="MobiDB-lite"/>
    </source>
</evidence>
<feature type="compositionally biased region" description="Low complexity" evidence="1">
    <location>
        <begin position="368"/>
        <end position="377"/>
    </location>
</feature>
<dbReference type="STRING" id="1123237.Salmuc_05023"/>
<name>S9QWI5_9RHOB</name>
<organism evidence="2 3">
    <name type="scientific">Salipiger mucosus DSM 16094</name>
    <dbReference type="NCBI Taxonomy" id="1123237"/>
    <lineage>
        <taxon>Bacteria</taxon>
        <taxon>Pseudomonadati</taxon>
        <taxon>Pseudomonadota</taxon>
        <taxon>Alphaproteobacteria</taxon>
        <taxon>Rhodobacterales</taxon>
        <taxon>Roseobacteraceae</taxon>
        <taxon>Salipiger</taxon>
    </lineage>
</organism>
<feature type="compositionally biased region" description="Polar residues" evidence="1">
    <location>
        <begin position="318"/>
        <end position="335"/>
    </location>
</feature>
<dbReference type="AlphaFoldDB" id="S9QWI5"/>
<protein>
    <submittedName>
        <fullName evidence="2">Uncharacterized protein</fullName>
    </submittedName>
</protein>
<feature type="region of interest" description="Disordered" evidence="1">
    <location>
        <begin position="318"/>
        <end position="341"/>
    </location>
</feature>
<evidence type="ECO:0000313" key="3">
    <source>
        <dbReference type="Proteomes" id="UP000015347"/>
    </source>
</evidence>
<dbReference type="EMBL" id="APVH01000008">
    <property type="protein sequence ID" value="EPX85751.1"/>
    <property type="molecule type" value="Genomic_DNA"/>
</dbReference>
<dbReference type="HOGENOM" id="CLU_582513_0_0_5"/>
<proteinExistence type="predicted"/>
<evidence type="ECO:0000313" key="2">
    <source>
        <dbReference type="EMBL" id="EPX85751.1"/>
    </source>
</evidence>
<feature type="region of interest" description="Disordered" evidence="1">
    <location>
        <begin position="355"/>
        <end position="469"/>
    </location>
</feature>
<dbReference type="Gene3D" id="1.50.10.20">
    <property type="match status" value="1"/>
</dbReference>
<feature type="compositionally biased region" description="Basic and acidic residues" evidence="1">
    <location>
        <begin position="408"/>
        <end position="419"/>
    </location>
</feature>
<comment type="caution">
    <text evidence="2">The sequence shown here is derived from an EMBL/GenBank/DDBJ whole genome shotgun (WGS) entry which is preliminary data.</text>
</comment>
<dbReference type="eggNOG" id="COG3533">
    <property type="taxonomic scope" value="Bacteria"/>
</dbReference>
<keyword evidence="3" id="KW-1185">Reference proteome</keyword>
<dbReference type="SUPFAM" id="SSF81853">
    <property type="entry name" value="Family 10 polysaccharide lyase"/>
    <property type="match status" value="1"/>
</dbReference>
<accession>S9QWI5</accession>